<evidence type="ECO:0000259" key="1">
    <source>
        <dbReference type="SMART" id="SM00943"/>
    </source>
</evidence>
<keyword evidence="3" id="KW-1185">Reference proteome</keyword>
<dbReference type="Proteomes" id="UP001430804">
    <property type="component" value="Unassembled WGS sequence"/>
</dbReference>
<gene>
    <name evidence="2" type="ORF">KY465_13565</name>
</gene>
<dbReference type="SMART" id="SM00943">
    <property type="entry name" value="Prim-Pol"/>
    <property type="match status" value="1"/>
</dbReference>
<feature type="domain" description="DNA primase/polymerase bifunctional N-terminal" evidence="1">
    <location>
        <begin position="15"/>
        <end position="190"/>
    </location>
</feature>
<evidence type="ECO:0000313" key="3">
    <source>
        <dbReference type="Proteomes" id="UP001430804"/>
    </source>
</evidence>
<dbReference type="InterPro" id="IPR015330">
    <property type="entry name" value="DNA_primase/pol_bifunc_N"/>
</dbReference>
<accession>A0ABS6WQS8</accession>
<dbReference type="Pfam" id="PF09250">
    <property type="entry name" value="Prim-Pol"/>
    <property type="match status" value="1"/>
</dbReference>
<proteinExistence type="predicted"/>
<evidence type="ECO:0000313" key="2">
    <source>
        <dbReference type="EMBL" id="MBW3098308.1"/>
    </source>
</evidence>
<name>A0ABS6WQS8_9HYPH</name>
<organism evidence="2 3">
    <name type="scientific">Pseudohoeflea coraliihabitans</name>
    <dbReference type="NCBI Taxonomy" id="2860393"/>
    <lineage>
        <taxon>Bacteria</taxon>
        <taxon>Pseudomonadati</taxon>
        <taxon>Pseudomonadota</taxon>
        <taxon>Alphaproteobacteria</taxon>
        <taxon>Hyphomicrobiales</taxon>
        <taxon>Rhizobiaceae</taxon>
        <taxon>Pseudohoeflea</taxon>
    </lineage>
</organism>
<dbReference type="EMBL" id="JAHWQX010000003">
    <property type="protein sequence ID" value="MBW3098308.1"/>
    <property type="molecule type" value="Genomic_DNA"/>
</dbReference>
<dbReference type="RefSeq" id="WP_219202227.1">
    <property type="nucleotide sequence ID" value="NZ_JAHWQX010000003.1"/>
</dbReference>
<protein>
    <submittedName>
        <fullName evidence="2">Bifunctional DNA primase/polymerase</fullName>
    </submittedName>
</protein>
<sequence length="229" mass="25632">MTETPHAVPERAAYASALRQKGVIAIPLCAASKHMSFGAMQLPPYHVVTARKRLKDVAYQSVAFHLALRPPSADESEQWFADASGNIGIVTGYRGLIVLDFDSPSAYRRWCQRYSSLAKSTPVARSRSGFHVYLTCARPTRCSSMYVDRRKAGHIKGLGGYVVCSPSRVDGRTYAWLPGQSLLEMDPIFISSLSDISIHPTGWLRRTYDGVLGRGYYEPEEDFDWRHLE</sequence>
<reference evidence="2" key="1">
    <citation type="submission" date="2021-07" db="EMBL/GenBank/DDBJ databases">
        <title>Pseudohoeflea marina sp. nov. a polyhydroxyalcanoate-producing bacterium.</title>
        <authorList>
            <person name="Zheng W."/>
            <person name="Yu S."/>
            <person name="Huang Y."/>
        </authorList>
    </citation>
    <scope>NUCLEOTIDE SEQUENCE</scope>
    <source>
        <strain evidence="2">DP4N28-3</strain>
    </source>
</reference>
<comment type="caution">
    <text evidence="2">The sequence shown here is derived from an EMBL/GenBank/DDBJ whole genome shotgun (WGS) entry which is preliminary data.</text>
</comment>